<organism evidence="2 3">
    <name type="scientific">Thermocatellispora tengchongensis</name>
    <dbReference type="NCBI Taxonomy" id="1073253"/>
    <lineage>
        <taxon>Bacteria</taxon>
        <taxon>Bacillati</taxon>
        <taxon>Actinomycetota</taxon>
        <taxon>Actinomycetes</taxon>
        <taxon>Streptosporangiales</taxon>
        <taxon>Streptosporangiaceae</taxon>
        <taxon>Thermocatellispora</taxon>
    </lineage>
</organism>
<dbReference type="Pfam" id="PF03480">
    <property type="entry name" value="DctP"/>
    <property type="match status" value="1"/>
</dbReference>
<dbReference type="NCBIfam" id="NF037995">
    <property type="entry name" value="TRAP_S1"/>
    <property type="match status" value="1"/>
</dbReference>
<keyword evidence="3" id="KW-1185">Reference proteome</keyword>
<gene>
    <name evidence="2" type="ORF">HNP84_001979</name>
</gene>
<dbReference type="Gene3D" id="3.40.190.170">
    <property type="entry name" value="Bacterial extracellular solute-binding protein, family 7"/>
    <property type="match status" value="1"/>
</dbReference>
<dbReference type="PANTHER" id="PTHR33376:SF5">
    <property type="entry name" value="EXTRACYTOPLASMIC SOLUTE RECEPTOR PROTEIN"/>
    <property type="match status" value="1"/>
</dbReference>
<dbReference type="Proteomes" id="UP000578449">
    <property type="component" value="Unassembled WGS sequence"/>
</dbReference>
<dbReference type="InterPro" id="IPR038404">
    <property type="entry name" value="TRAP_DctP_sf"/>
</dbReference>
<proteinExistence type="predicted"/>
<evidence type="ECO:0000313" key="3">
    <source>
        <dbReference type="Proteomes" id="UP000578449"/>
    </source>
</evidence>
<dbReference type="EMBL" id="JACHGN010000004">
    <property type="protein sequence ID" value="MBB5132263.1"/>
    <property type="molecule type" value="Genomic_DNA"/>
</dbReference>
<dbReference type="InterPro" id="IPR018389">
    <property type="entry name" value="DctP_fam"/>
</dbReference>
<keyword evidence="1" id="KW-0732">Signal</keyword>
<sequence>MVTLRGSRGAKACIAGVGLVGALVLAGCAEGGTGGTAGTGSQSGGVEYGATKEQYRAAFADVDPITLRTQTPAPKGSATGKNVEDYLAAITEWSDGKIKFDVQYSNAVAPPAEIDDALRDGRLDLGQVLPIYEPAEYPANAALISTSFVSDQSVVVGTLQSNAWPLEVAANIPAISKEFEDHGMKMLLPVYNSGPNALFCNSARRDLAQLKGAQIAAGGQAQTKEIGALGAAAASIPYTELFESLERGVVSCSMSSLTVAVLGGFIPAAPHVLLDPDAGFALAPGAMAMSTTTWESLPLVAKQLFYDRLDVFVKGNIEDKIWPNTVEAVKQVKKANGSVETFSDDARAAVKKANDGILQELRSNTAVGDGDAFVDAVQAASARWLTLIKDLGYENETDYNGFADWYTAGKVDLDPYVNKLFEEIFLKQRPATA</sequence>
<evidence type="ECO:0000313" key="2">
    <source>
        <dbReference type="EMBL" id="MBB5132263.1"/>
    </source>
</evidence>
<protein>
    <submittedName>
        <fullName evidence="2">TRAP-type C4-dicarboxylate transport system substrate-binding protein</fullName>
    </submittedName>
</protein>
<dbReference type="PANTHER" id="PTHR33376">
    <property type="match status" value="1"/>
</dbReference>
<name>A0A840P2W9_9ACTN</name>
<dbReference type="GO" id="GO:0055085">
    <property type="term" value="P:transmembrane transport"/>
    <property type="evidence" value="ECO:0007669"/>
    <property type="project" value="InterPro"/>
</dbReference>
<dbReference type="PROSITE" id="PS51257">
    <property type="entry name" value="PROKAR_LIPOPROTEIN"/>
    <property type="match status" value="1"/>
</dbReference>
<comment type="caution">
    <text evidence="2">The sequence shown here is derived from an EMBL/GenBank/DDBJ whole genome shotgun (WGS) entry which is preliminary data.</text>
</comment>
<dbReference type="RefSeq" id="WP_185049108.1">
    <property type="nucleotide sequence ID" value="NZ_BAABIX010000048.1"/>
</dbReference>
<accession>A0A840P2W9</accession>
<reference evidence="2 3" key="1">
    <citation type="submission" date="2020-08" db="EMBL/GenBank/DDBJ databases">
        <title>Genomic Encyclopedia of Type Strains, Phase IV (KMG-IV): sequencing the most valuable type-strain genomes for metagenomic binning, comparative biology and taxonomic classification.</title>
        <authorList>
            <person name="Goeker M."/>
        </authorList>
    </citation>
    <scope>NUCLEOTIDE SEQUENCE [LARGE SCALE GENOMIC DNA]</scope>
    <source>
        <strain evidence="2 3">DSM 45615</strain>
    </source>
</reference>
<evidence type="ECO:0000256" key="1">
    <source>
        <dbReference type="ARBA" id="ARBA00022729"/>
    </source>
</evidence>
<dbReference type="AlphaFoldDB" id="A0A840P2W9"/>